<gene>
    <name evidence="2" type="ORF">OH76DRAFT_1406290</name>
</gene>
<dbReference type="AlphaFoldDB" id="A0A371D3K2"/>
<evidence type="ECO:0000313" key="3">
    <source>
        <dbReference type="Proteomes" id="UP000256964"/>
    </source>
</evidence>
<evidence type="ECO:0000313" key="2">
    <source>
        <dbReference type="EMBL" id="RDX47127.1"/>
    </source>
</evidence>
<accession>A0A371D3K2</accession>
<sequence length="60" mass="6506">MSPPAWIPISFKRAIFSCPLFVARQPAPMVRTSTSPGIHLPDAPSKSVDRRVRVLGGAHP</sequence>
<protein>
    <submittedName>
        <fullName evidence="2">Uncharacterized protein</fullName>
    </submittedName>
</protein>
<organism evidence="2 3">
    <name type="scientific">Lentinus brumalis</name>
    <dbReference type="NCBI Taxonomy" id="2498619"/>
    <lineage>
        <taxon>Eukaryota</taxon>
        <taxon>Fungi</taxon>
        <taxon>Dikarya</taxon>
        <taxon>Basidiomycota</taxon>
        <taxon>Agaricomycotina</taxon>
        <taxon>Agaricomycetes</taxon>
        <taxon>Polyporales</taxon>
        <taxon>Polyporaceae</taxon>
        <taxon>Lentinus</taxon>
    </lineage>
</organism>
<dbReference type="Proteomes" id="UP000256964">
    <property type="component" value="Unassembled WGS sequence"/>
</dbReference>
<reference evidence="2 3" key="1">
    <citation type="journal article" date="2018" name="Biotechnol. Biofuels">
        <title>Integrative visual omics of the white-rot fungus Polyporus brumalis exposes the biotechnological potential of its oxidative enzymes for delignifying raw plant biomass.</title>
        <authorList>
            <person name="Miyauchi S."/>
            <person name="Rancon A."/>
            <person name="Drula E."/>
            <person name="Hage H."/>
            <person name="Chaduli D."/>
            <person name="Favel A."/>
            <person name="Grisel S."/>
            <person name="Henrissat B."/>
            <person name="Herpoel-Gimbert I."/>
            <person name="Ruiz-Duenas F.J."/>
            <person name="Chevret D."/>
            <person name="Hainaut M."/>
            <person name="Lin J."/>
            <person name="Wang M."/>
            <person name="Pangilinan J."/>
            <person name="Lipzen A."/>
            <person name="Lesage-Meessen L."/>
            <person name="Navarro D."/>
            <person name="Riley R."/>
            <person name="Grigoriev I.V."/>
            <person name="Zhou S."/>
            <person name="Raouche S."/>
            <person name="Rosso M.N."/>
        </authorList>
    </citation>
    <scope>NUCLEOTIDE SEQUENCE [LARGE SCALE GENOMIC DNA]</scope>
    <source>
        <strain evidence="2 3">BRFM 1820</strain>
    </source>
</reference>
<dbReference type="EMBL" id="KZ857421">
    <property type="protein sequence ID" value="RDX47127.1"/>
    <property type="molecule type" value="Genomic_DNA"/>
</dbReference>
<keyword evidence="3" id="KW-1185">Reference proteome</keyword>
<feature type="region of interest" description="Disordered" evidence="1">
    <location>
        <begin position="30"/>
        <end position="60"/>
    </location>
</feature>
<name>A0A371D3K2_9APHY</name>
<proteinExistence type="predicted"/>
<evidence type="ECO:0000256" key="1">
    <source>
        <dbReference type="SAM" id="MobiDB-lite"/>
    </source>
</evidence>